<dbReference type="InterPro" id="IPR036627">
    <property type="entry name" value="CobW-likC_sf"/>
</dbReference>
<keyword evidence="2" id="KW-1185">Reference proteome</keyword>
<dbReference type="PANTHER" id="PTHR43603">
    <property type="entry name" value="COBW DOMAIN-CONTAINING PROTEIN DDB_G0274527"/>
    <property type="match status" value="1"/>
</dbReference>
<dbReference type="SMART" id="SM00833">
    <property type="entry name" value="CobW_C"/>
    <property type="match status" value="1"/>
</dbReference>
<dbReference type="SUPFAM" id="SSF52540">
    <property type="entry name" value="P-loop containing nucleoside triphosphate hydrolases"/>
    <property type="match status" value="1"/>
</dbReference>
<protein>
    <submittedName>
        <fullName evidence="1">Uncharacterized protein</fullName>
    </submittedName>
</protein>
<dbReference type="Pfam" id="PF07683">
    <property type="entry name" value="CobW_C"/>
    <property type="match status" value="1"/>
</dbReference>
<comment type="caution">
    <text evidence="1">The sequence shown here is derived from an EMBL/GenBank/DDBJ whole genome shotgun (WGS) entry which is preliminary data.</text>
</comment>
<dbReference type="Gene3D" id="3.40.50.300">
    <property type="entry name" value="P-loop containing nucleotide triphosphate hydrolases"/>
    <property type="match status" value="1"/>
</dbReference>
<reference evidence="1 2" key="1">
    <citation type="submission" date="2024-02" db="EMBL/GenBank/DDBJ databases">
        <authorList>
            <person name="Chen Y."/>
            <person name="Shah S."/>
            <person name="Dougan E. K."/>
            <person name="Thang M."/>
            <person name="Chan C."/>
        </authorList>
    </citation>
    <scope>NUCLEOTIDE SEQUENCE [LARGE SCALE GENOMIC DNA]</scope>
</reference>
<dbReference type="Pfam" id="PF02492">
    <property type="entry name" value="cobW"/>
    <property type="match status" value="1"/>
</dbReference>
<dbReference type="InterPro" id="IPR003495">
    <property type="entry name" value="CobW/HypB/UreG_nucleotide-bd"/>
</dbReference>
<gene>
    <name evidence="1" type="ORF">CCMP2556_LOCUS223</name>
</gene>
<evidence type="ECO:0000313" key="2">
    <source>
        <dbReference type="Proteomes" id="UP001642484"/>
    </source>
</evidence>
<accession>A0ABP0H628</accession>
<evidence type="ECO:0000313" key="1">
    <source>
        <dbReference type="EMBL" id="CAK8985679.1"/>
    </source>
</evidence>
<dbReference type="EMBL" id="CAXAMN010000002">
    <property type="protein sequence ID" value="CAK8985679.1"/>
    <property type="molecule type" value="Genomic_DNA"/>
</dbReference>
<dbReference type="InterPro" id="IPR051927">
    <property type="entry name" value="Zn_Chap_cDPG_Synth"/>
</dbReference>
<dbReference type="PANTHER" id="PTHR43603:SF1">
    <property type="entry name" value="ZINC-REGULATED GTPASE METALLOPROTEIN ACTIVATOR 1"/>
    <property type="match status" value="1"/>
</dbReference>
<dbReference type="InterPro" id="IPR011629">
    <property type="entry name" value="CobW-like_C"/>
</dbReference>
<dbReference type="SUPFAM" id="SSF90002">
    <property type="entry name" value="Hypothetical protein YjiA, C-terminal domain"/>
    <property type="match status" value="1"/>
</dbReference>
<name>A0ABP0H628_9DINO</name>
<proteinExistence type="predicted"/>
<dbReference type="CDD" id="cd03112">
    <property type="entry name" value="CobW-like"/>
    <property type="match status" value="1"/>
</dbReference>
<sequence length="449" mass="48592">MRWVGPTLKIFFRPALGSLRCEMLDIDDPLSLGGYGDDFGRRRGAPRSRAAPKVPVSILCGFLGAGKTTMVQHVLKNREGLKVGVVVNDVAEVNIDSEVLRFEDADGIVGLQNGCACCSGRADLFARLEELVESTGITKLEKGWDRLVVECSGVAEPESIAAELEDRAKTGDQLMKRLFLAGIICVIDASCFWEMYNSGDQGDQDRKPLSSLLVSQLESADTVVINKTDLVSSEELSKVSKLLKALSPNARQFESIRGQLPLRTLLPAEPIDMEMPAYVPTLANRHSAAVRSVGMSTAHVAHASGHGHSHEGAEGDCSECAAPLGAARHERFGISSFVYRQDRWFHPERLAALIRRLPVTAANISFDKASDPVQDQLFAGVLRSKGFVRTCDSDQSFYWSHAGRRVEVFPTATSAKSQEVVFIGTGLDQAAISAALDACVATDAECAKL</sequence>
<dbReference type="Proteomes" id="UP001642484">
    <property type="component" value="Unassembled WGS sequence"/>
</dbReference>
<dbReference type="Gene3D" id="3.30.1220.10">
    <property type="entry name" value="CobW-like, C-terminal domain"/>
    <property type="match status" value="1"/>
</dbReference>
<dbReference type="InterPro" id="IPR027417">
    <property type="entry name" value="P-loop_NTPase"/>
</dbReference>
<organism evidence="1 2">
    <name type="scientific">Durusdinium trenchii</name>
    <dbReference type="NCBI Taxonomy" id="1381693"/>
    <lineage>
        <taxon>Eukaryota</taxon>
        <taxon>Sar</taxon>
        <taxon>Alveolata</taxon>
        <taxon>Dinophyceae</taxon>
        <taxon>Suessiales</taxon>
        <taxon>Symbiodiniaceae</taxon>
        <taxon>Durusdinium</taxon>
    </lineage>
</organism>